<feature type="domain" description="SAC" evidence="5">
    <location>
        <begin position="568"/>
        <end position="943"/>
    </location>
</feature>
<dbReference type="PANTHER" id="PTHR45738:SF5">
    <property type="entry name" value="POLYPHOSPHOINOSITIDE PHOSPHATASE"/>
    <property type="match status" value="1"/>
</dbReference>
<evidence type="ECO:0000256" key="1">
    <source>
        <dbReference type="ARBA" id="ARBA00004308"/>
    </source>
</evidence>
<feature type="region of interest" description="Disordered" evidence="4">
    <location>
        <begin position="435"/>
        <end position="462"/>
    </location>
</feature>
<evidence type="ECO:0000256" key="3">
    <source>
        <dbReference type="ARBA" id="ARBA00023136"/>
    </source>
</evidence>
<dbReference type="GO" id="GO:0043813">
    <property type="term" value="F:phosphatidylinositol-3,5-bisphosphate 5-phosphatase activity"/>
    <property type="evidence" value="ECO:0007669"/>
    <property type="project" value="InterPro"/>
</dbReference>
<gene>
    <name evidence="6" type="ORF">IV203_038154</name>
</gene>
<dbReference type="PROSITE" id="PS50275">
    <property type="entry name" value="SAC"/>
    <property type="match status" value="1"/>
</dbReference>
<dbReference type="GO" id="GO:0012505">
    <property type="term" value="C:endomembrane system"/>
    <property type="evidence" value="ECO:0007669"/>
    <property type="project" value="UniProtKB-SubCell"/>
</dbReference>
<dbReference type="InterPro" id="IPR002013">
    <property type="entry name" value="SAC_dom"/>
</dbReference>
<dbReference type="Pfam" id="PF02383">
    <property type="entry name" value="Syja_N"/>
    <property type="match status" value="1"/>
</dbReference>
<dbReference type="Proteomes" id="UP000693970">
    <property type="component" value="Unassembled WGS sequence"/>
</dbReference>
<organism evidence="6 7">
    <name type="scientific">Nitzschia inconspicua</name>
    <dbReference type="NCBI Taxonomy" id="303405"/>
    <lineage>
        <taxon>Eukaryota</taxon>
        <taxon>Sar</taxon>
        <taxon>Stramenopiles</taxon>
        <taxon>Ochrophyta</taxon>
        <taxon>Bacillariophyta</taxon>
        <taxon>Bacillariophyceae</taxon>
        <taxon>Bacillariophycidae</taxon>
        <taxon>Bacillariales</taxon>
        <taxon>Bacillariaceae</taxon>
        <taxon>Nitzschia</taxon>
    </lineage>
</organism>
<feature type="compositionally biased region" description="Low complexity" evidence="4">
    <location>
        <begin position="106"/>
        <end position="138"/>
    </location>
</feature>
<reference evidence="6" key="2">
    <citation type="submission" date="2021-04" db="EMBL/GenBank/DDBJ databases">
        <authorList>
            <person name="Podell S."/>
        </authorList>
    </citation>
    <scope>NUCLEOTIDE SEQUENCE</scope>
    <source>
        <strain evidence="6">Hildebrandi</strain>
    </source>
</reference>
<dbReference type="OrthoDB" id="405996at2759"/>
<feature type="region of interest" description="Disordered" evidence="4">
    <location>
        <begin position="101"/>
        <end position="303"/>
    </location>
</feature>
<comment type="caution">
    <text evidence="6">The sequence shown here is derived from an EMBL/GenBank/DDBJ whole genome shotgun (WGS) entry which is preliminary data.</text>
</comment>
<feature type="compositionally biased region" description="Low complexity" evidence="4">
    <location>
        <begin position="216"/>
        <end position="247"/>
    </location>
</feature>
<evidence type="ECO:0000256" key="4">
    <source>
        <dbReference type="SAM" id="MobiDB-lite"/>
    </source>
</evidence>
<name>A0A9K3LQX0_9STRA</name>
<evidence type="ECO:0000259" key="5">
    <source>
        <dbReference type="PROSITE" id="PS50275"/>
    </source>
</evidence>
<keyword evidence="7" id="KW-1185">Reference proteome</keyword>
<dbReference type="InterPro" id="IPR043573">
    <property type="entry name" value="Fig4-like"/>
</dbReference>
<keyword evidence="3" id="KW-0472">Membrane</keyword>
<feature type="compositionally biased region" description="Low complexity" evidence="4">
    <location>
        <begin position="381"/>
        <end position="399"/>
    </location>
</feature>
<feature type="compositionally biased region" description="Polar residues" evidence="4">
    <location>
        <begin position="183"/>
        <end position="204"/>
    </location>
</feature>
<evidence type="ECO:0000313" key="6">
    <source>
        <dbReference type="EMBL" id="KAG7364951.1"/>
    </source>
</evidence>
<feature type="compositionally biased region" description="Pro residues" evidence="4">
    <location>
        <begin position="205"/>
        <end position="215"/>
    </location>
</feature>
<dbReference type="GO" id="GO:0046856">
    <property type="term" value="P:phosphatidylinositol dephosphorylation"/>
    <property type="evidence" value="ECO:0007669"/>
    <property type="project" value="InterPro"/>
</dbReference>
<comment type="subcellular location">
    <subcellularLocation>
        <location evidence="1">Endomembrane system</location>
    </subcellularLocation>
</comment>
<feature type="region of interest" description="Disordered" evidence="4">
    <location>
        <begin position="359"/>
        <end position="399"/>
    </location>
</feature>
<feature type="compositionally biased region" description="Low complexity" evidence="4">
    <location>
        <begin position="445"/>
        <end position="459"/>
    </location>
</feature>
<evidence type="ECO:0000313" key="7">
    <source>
        <dbReference type="Proteomes" id="UP000693970"/>
    </source>
</evidence>
<feature type="compositionally biased region" description="Low complexity" evidence="4">
    <location>
        <begin position="148"/>
        <end position="182"/>
    </location>
</feature>
<sequence>MTTRARRLQSLRQGPQRSNNSNNNNGNLVNNDGASVIASSTAIIHADDECKNDTNSNDAILIIENDYDNDHDDEVACSVASSSASRTPTGTSLRERLKKIEAATRSSSVGSGNANGSSTNLGKRYQQQQQQQQQQDQQSDIGKKNADESTPSTTGTGTTITRSESPSSPGTRLRATTLPATTSGSPKTTQQNPVTPSWTNNNTGPVPPPPPPPPRQSTALTASATTTSQSVPTVSSPVPTASSSSQTGNNSAQETAAVKQSTMSKPPTETATESKPSKTTTAPDHHKQNRGRRKQWSKSPSLDPYIGKLERYELFCTNQSYYLVGCNKQNSQYRVIKMDRTLIERPVDSATMMQQQHRHQQPTQVQTSASTVSHMSDHSLSRNTVNSSSAAAADNSHNSKPTLRNLSEFLFEDPNVYSQGEIQEMLDMIHDGNRLFRDDQGLSPNNNGNNNNSNTATNNTGGGGLKPIAKAYGIVGFIKFLDCYYLTLITRRAKVGSIGGNGIYTIKATETFPIKPAERMVTSHNGGDLDVHADPSSVLLNMWNRGKRSVGLGLTNREIAELRYQGLYQVVDLTKNFFFSYTYDLTKSLQENFLVNASQPFPPPPFKDMFAWNFFLTRELENCTNSLSSFQWVMPIIHGAFVQRKLHDYGRSLNVILLARRSRHFAGTRYLKRGVSEQGKVANDVEHEQILHDESKAVSNGVFSSFLQVRGSIPTFWTQESSVTMPKPPIELNRVDPTYTATQFHFEDLMTRYGSPIVVLDLVKQSEKREREVRVGNEFRHGIEYINTHIDDDDHKIRYCALDYSHISKHRHLDVSTSLNEVSTWAVNQTGFFCSSPEWKITKDGHIEPFSEKDYQAASLFPEKFGVPTFPMEQTGVLRTNCIDCLDRTNVAQFSAGVEAMEQQLVVMGIRSNPKLDPTSNVVRVLIDMYVDIGDHIALQYGGSEAHKKVTAERSESIVGPIGKHKELLTSIRRYYSNAFTDRLKQDAMNLFLGYYVPYRHTVPLWEMETDYYLHNRHIDTGKGMRAYQESFGVLEWDTYDDTDNATEVGSSVRTSGRGKRNGGVRDLMVPEHSLKIQKVRDRCTSQNKALSNWWKVAIQRNVQQRMWMQLGKSPTESLLPPRFERLYQPEKLAQFDRFFARSWATPVRRSHAAQHGGDAEEELSEYHRNIYRPLEKNDETKAKADADEKEDTYEVLDDIISKQGFEPKKRSTLRRFVQQHDIVDDEIPTPRSETSNEEEQYESHPSYHYIGEINNGFEPREEYVRCVKSSDYLESGLYNPVAFDEFKESLHALSINANEVDEIQELAESGHVGREIKSGPYKGLDRNFSAIEFSTVVFEQLNAYENIRRRGKLKEGVLVMDAELMRRGFYTNGVREMIADGWDQHVGSEKQYHETCLPGSSKYRRSDVTTTNSLKLYTSFFSPDQCMATPALSVLLGEIPASDVKIKPGHVALKYRGSDFVSKAAKKGISITSHKDLGKSQPLFSFGQRHSVPEGFEMINDDMFSRKDNKFMVFNGPGVDSWSGYSPQTKISGIEKMLAGTL</sequence>
<feature type="region of interest" description="Disordered" evidence="4">
    <location>
        <begin position="1"/>
        <end position="32"/>
    </location>
</feature>
<feature type="compositionally biased region" description="Basic residues" evidence="4">
    <location>
        <begin position="287"/>
        <end position="296"/>
    </location>
</feature>
<accession>A0A9K3LQX0</accession>
<keyword evidence="2" id="KW-0378">Hydrolase</keyword>
<dbReference type="EMBL" id="JAGRRH010000009">
    <property type="protein sequence ID" value="KAG7364951.1"/>
    <property type="molecule type" value="Genomic_DNA"/>
</dbReference>
<proteinExistence type="predicted"/>
<evidence type="ECO:0000256" key="2">
    <source>
        <dbReference type="ARBA" id="ARBA00022801"/>
    </source>
</evidence>
<feature type="compositionally biased region" description="Polar residues" evidence="4">
    <location>
        <begin position="248"/>
        <end position="282"/>
    </location>
</feature>
<feature type="compositionally biased region" description="Low complexity" evidence="4">
    <location>
        <begin position="19"/>
        <end position="31"/>
    </location>
</feature>
<reference evidence="6" key="1">
    <citation type="journal article" date="2021" name="Sci. Rep.">
        <title>Diploid genomic architecture of Nitzschia inconspicua, an elite biomass production diatom.</title>
        <authorList>
            <person name="Oliver A."/>
            <person name="Podell S."/>
            <person name="Pinowska A."/>
            <person name="Traller J.C."/>
            <person name="Smith S.R."/>
            <person name="McClure R."/>
            <person name="Beliaev A."/>
            <person name="Bohutskyi P."/>
            <person name="Hill E.A."/>
            <person name="Rabines A."/>
            <person name="Zheng H."/>
            <person name="Allen L.Z."/>
            <person name="Kuo A."/>
            <person name="Grigoriev I.V."/>
            <person name="Allen A.E."/>
            <person name="Hazlebeck D."/>
            <person name="Allen E.E."/>
        </authorList>
    </citation>
    <scope>NUCLEOTIDE SEQUENCE</scope>
    <source>
        <strain evidence="6">Hildebrandi</strain>
    </source>
</reference>
<dbReference type="PANTHER" id="PTHR45738">
    <property type="entry name" value="POLYPHOSPHOINOSITIDE PHOSPHATASE"/>
    <property type="match status" value="1"/>
</dbReference>
<protein>
    <submittedName>
        <fullName evidence="6">SacI homology domain containing protein</fullName>
    </submittedName>
</protein>